<dbReference type="PIRSF" id="PIRSF006162">
    <property type="entry name" value="PgpA"/>
    <property type="match status" value="1"/>
</dbReference>
<reference evidence="3 4" key="1">
    <citation type="journal article" date="2016" name="Nat. Commun.">
        <title>Thousands of microbial genomes shed light on interconnected biogeochemical processes in an aquifer system.</title>
        <authorList>
            <person name="Anantharaman K."/>
            <person name="Brown C.T."/>
            <person name="Hug L.A."/>
            <person name="Sharon I."/>
            <person name="Castelle C.J."/>
            <person name="Probst A.J."/>
            <person name="Thomas B.C."/>
            <person name="Singh A."/>
            <person name="Wilkins M.J."/>
            <person name="Karaoz U."/>
            <person name="Brodie E.L."/>
            <person name="Williams K.H."/>
            <person name="Hubbard S.S."/>
            <person name="Banfield J.F."/>
        </authorList>
    </citation>
    <scope>NUCLEOTIDE SEQUENCE [LARGE SCALE GENOMIC DNA]</scope>
</reference>
<dbReference type="GO" id="GO:0008962">
    <property type="term" value="F:phosphatidylglycerophosphatase activity"/>
    <property type="evidence" value="ECO:0007669"/>
    <property type="project" value="InterPro"/>
</dbReference>
<keyword evidence="1" id="KW-0472">Membrane</keyword>
<dbReference type="InterPro" id="IPR026037">
    <property type="entry name" value="PgpA"/>
</dbReference>
<evidence type="ECO:0000259" key="2">
    <source>
        <dbReference type="Pfam" id="PF04608"/>
    </source>
</evidence>
<feature type="transmembrane region" description="Helical" evidence="1">
    <location>
        <begin position="130"/>
        <end position="154"/>
    </location>
</feature>
<comment type="caution">
    <text evidence="3">The sequence shown here is derived from an EMBL/GenBank/DDBJ whole genome shotgun (WGS) entry which is preliminary data.</text>
</comment>
<dbReference type="SUPFAM" id="SSF101307">
    <property type="entry name" value="YutG-like"/>
    <property type="match status" value="1"/>
</dbReference>
<gene>
    <name evidence="3" type="ORF">A2V91_04810</name>
</gene>
<evidence type="ECO:0000313" key="3">
    <source>
        <dbReference type="EMBL" id="OGI39814.1"/>
    </source>
</evidence>
<feature type="transmembrane region" description="Helical" evidence="1">
    <location>
        <begin position="48"/>
        <end position="65"/>
    </location>
</feature>
<organism evidence="3 4">
    <name type="scientific">Candidatus Muproteobacteria bacterium RBG_16_64_10</name>
    <dbReference type="NCBI Taxonomy" id="1817757"/>
    <lineage>
        <taxon>Bacteria</taxon>
        <taxon>Pseudomonadati</taxon>
        <taxon>Pseudomonadota</taxon>
        <taxon>Candidatus Muproteobacteria</taxon>
    </lineage>
</organism>
<feature type="domain" description="YutG/PgpA" evidence="2">
    <location>
        <begin position="14"/>
        <end position="150"/>
    </location>
</feature>
<dbReference type="PANTHER" id="PTHR36305:SF1">
    <property type="entry name" value="PHOSPHATIDYLGLYCEROPHOSPHATASE A"/>
    <property type="match status" value="1"/>
</dbReference>
<dbReference type="Proteomes" id="UP000179334">
    <property type="component" value="Unassembled WGS sequence"/>
</dbReference>
<sequence length="161" mass="17665">DPPRPLPRRLIHFLAQGFGAGRIPYAPGTFGTLVGVPLYLVLSGLPPVAYAAVVVGLFGLGVWLAEVTGHDLGAHDHPSIVWDEIVGYLTTMFLAPPGWMWMIVGFFLFRLFDIWKPFPIRQIDRQLANGLGCMLDDALAGIYALAGLQGIFYLSTSFHVR</sequence>
<feature type="transmembrane region" description="Helical" evidence="1">
    <location>
        <begin position="23"/>
        <end position="41"/>
    </location>
</feature>
<dbReference type="CDD" id="cd06971">
    <property type="entry name" value="PgpA"/>
    <property type="match status" value="1"/>
</dbReference>
<name>A0A1F6T3S4_9PROT</name>
<dbReference type="Pfam" id="PF04608">
    <property type="entry name" value="PgpA"/>
    <property type="match status" value="1"/>
</dbReference>
<proteinExistence type="predicted"/>
<keyword evidence="1" id="KW-0812">Transmembrane</keyword>
<evidence type="ECO:0000256" key="1">
    <source>
        <dbReference type="SAM" id="Phobius"/>
    </source>
</evidence>
<dbReference type="EMBL" id="MFSR01000037">
    <property type="protein sequence ID" value="OGI39814.1"/>
    <property type="molecule type" value="Genomic_DNA"/>
</dbReference>
<dbReference type="AlphaFoldDB" id="A0A1F6T3S4"/>
<dbReference type="InterPro" id="IPR007686">
    <property type="entry name" value="YutG/PgpA"/>
</dbReference>
<feature type="transmembrane region" description="Helical" evidence="1">
    <location>
        <begin position="85"/>
        <end position="109"/>
    </location>
</feature>
<accession>A0A1F6T3S4</accession>
<keyword evidence="1" id="KW-1133">Transmembrane helix</keyword>
<feature type="non-terminal residue" evidence="3">
    <location>
        <position position="1"/>
    </location>
</feature>
<dbReference type="InterPro" id="IPR036681">
    <property type="entry name" value="PgpA-like_sf"/>
</dbReference>
<dbReference type="PANTHER" id="PTHR36305">
    <property type="entry name" value="PHOSPHATIDYLGLYCEROPHOSPHATASE A"/>
    <property type="match status" value="1"/>
</dbReference>
<dbReference type="GO" id="GO:0006629">
    <property type="term" value="P:lipid metabolic process"/>
    <property type="evidence" value="ECO:0007669"/>
    <property type="project" value="InterPro"/>
</dbReference>
<protein>
    <submittedName>
        <fullName evidence="3">Phosphatidylglycerophosphatase</fullName>
    </submittedName>
</protein>
<evidence type="ECO:0000313" key="4">
    <source>
        <dbReference type="Proteomes" id="UP000179334"/>
    </source>
</evidence>